<accession>A0ABY8W756</accession>
<proteinExistence type="predicted"/>
<dbReference type="EMBL" id="CP126980">
    <property type="protein sequence ID" value="WIM92868.1"/>
    <property type="molecule type" value="Genomic_DNA"/>
</dbReference>
<gene>
    <name evidence="1" type="ORF">ACTOB_004826</name>
</gene>
<keyword evidence="2" id="KW-1185">Reference proteome</keyword>
<evidence type="ECO:0000313" key="1">
    <source>
        <dbReference type="EMBL" id="WIM92868.1"/>
    </source>
</evidence>
<reference evidence="1 2" key="1">
    <citation type="submission" date="2023-06" db="EMBL/GenBank/DDBJ databases">
        <authorList>
            <person name="Yushchuk O."/>
            <person name="Binda E."/>
            <person name="Ruckert-Reed C."/>
            <person name="Fedorenko V."/>
            <person name="Kalinowski J."/>
            <person name="Marinelli F."/>
        </authorList>
    </citation>
    <scope>NUCLEOTIDE SEQUENCE [LARGE SCALE GENOMIC DNA]</scope>
    <source>
        <strain evidence="1 2">NRRL 3884</strain>
    </source>
</reference>
<dbReference type="Proteomes" id="UP001240150">
    <property type="component" value="Chromosome"/>
</dbReference>
<protein>
    <submittedName>
        <fullName evidence="1">Uncharacterized protein</fullName>
    </submittedName>
</protein>
<organism evidence="1 2">
    <name type="scientific">Actinoplanes oblitus</name>
    <dbReference type="NCBI Taxonomy" id="3040509"/>
    <lineage>
        <taxon>Bacteria</taxon>
        <taxon>Bacillati</taxon>
        <taxon>Actinomycetota</taxon>
        <taxon>Actinomycetes</taxon>
        <taxon>Micromonosporales</taxon>
        <taxon>Micromonosporaceae</taxon>
        <taxon>Actinoplanes</taxon>
    </lineage>
</organism>
<name>A0ABY8W756_9ACTN</name>
<sequence length="231" mass="24735">MTYPATMTLPGQAAELSACDRTDLLRRMLVLRHLAVLRHSPSRGAEAVLAGIRAALSPSDTIRVVGGRPSPDQLTGTAAGVTVWLAHFGGNGGPDRICALFAHQYRDRVQRQLAVDGWDAEAVLAASAGAARVVRTWGAARLLTLRTAARRGRRDPIAVLATRMRLARQLDDGTFRALELDARRIANRLSRDRGFDSGLAALATAADELAPRFAPGVPEAAGEPPGQRPRR</sequence>
<dbReference type="RefSeq" id="WP_284914075.1">
    <property type="nucleotide sequence ID" value="NZ_CP126980.1"/>
</dbReference>
<evidence type="ECO:0000313" key="2">
    <source>
        <dbReference type="Proteomes" id="UP001240150"/>
    </source>
</evidence>